<dbReference type="EMBL" id="OU896710">
    <property type="protein sequence ID" value="CAG9820463.1"/>
    <property type="molecule type" value="Genomic_DNA"/>
</dbReference>
<evidence type="ECO:0000313" key="3">
    <source>
        <dbReference type="Proteomes" id="UP001153737"/>
    </source>
</evidence>
<dbReference type="PANTHER" id="PTHR16027:SF6">
    <property type="entry name" value="DILUTE DOMAIN-CONTAINING PROTEIN"/>
    <property type="match status" value="1"/>
</dbReference>
<reference evidence="2" key="1">
    <citation type="submission" date="2022-01" db="EMBL/GenBank/DDBJ databases">
        <authorList>
            <person name="King R."/>
        </authorList>
    </citation>
    <scope>NUCLEOTIDE SEQUENCE</scope>
</reference>
<dbReference type="GO" id="GO:0051020">
    <property type="term" value="F:GTPase binding"/>
    <property type="evidence" value="ECO:0007669"/>
    <property type="project" value="TreeGrafter"/>
</dbReference>
<dbReference type="InterPro" id="IPR002710">
    <property type="entry name" value="Dilute_dom"/>
</dbReference>
<dbReference type="AlphaFoldDB" id="A0A9N9X3J1"/>
<name>A0A9N9X3J1_PHACE</name>
<proteinExistence type="predicted"/>
<feature type="non-terminal residue" evidence="2">
    <location>
        <position position="149"/>
    </location>
</feature>
<protein>
    <recommendedName>
        <fullName evidence="1">Dilute domain-containing protein</fullName>
    </recommendedName>
</protein>
<accession>A0A9N9X3J1</accession>
<organism evidence="2 3">
    <name type="scientific">Phaedon cochleariae</name>
    <name type="common">Mustard beetle</name>
    <dbReference type="NCBI Taxonomy" id="80249"/>
    <lineage>
        <taxon>Eukaryota</taxon>
        <taxon>Metazoa</taxon>
        <taxon>Ecdysozoa</taxon>
        <taxon>Arthropoda</taxon>
        <taxon>Hexapoda</taxon>
        <taxon>Insecta</taxon>
        <taxon>Pterygota</taxon>
        <taxon>Neoptera</taxon>
        <taxon>Endopterygota</taxon>
        <taxon>Coleoptera</taxon>
        <taxon>Polyphaga</taxon>
        <taxon>Cucujiformia</taxon>
        <taxon>Chrysomeloidea</taxon>
        <taxon>Chrysomelidae</taxon>
        <taxon>Chrysomelinae</taxon>
        <taxon>Chrysomelini</taxon>
        <taxon>Phaedon</taxon>
    </lineage>
</organism>
<dbReference type="OrthoDB" id="6108017at2759"/>
<dbReference type="Pfam" id="PF01843">
    <property type="entry name" value="DIL"/>
    <property type="match status" value="1"/>
</dbReference>
<feature type="non-terminal residue" evidence="2">
    <location>
        <position position="1"/>
    </location>
</feature>
<dbReference type="PANTHER" id="PTHR16027">
    <property type="entry name" value="DILUTE DOMAIN-CONTAINING PROTEIN YPR089W"/>
    <property type="match status" value="1"/>
</dbReference>
<dbReference type="Proteomes" id="UP001153737">
    <property type="component" value="Chromosome 4"/>
</dbReference>
<keyword evidence="3" id="KW-1185">Reference proteome</keyword>
<dbReference type="SMART" id="SM01132">
    <property type="entry name" value="DIL"/>
    <property type="match status" value="1"/>
</dbReference>
<evidence type="ECO:0000259" key="1">
    <source>
        <dbReference type="PROSITE" id="PS51126"/>
    </source>
</evidence>
<dbReference type="PROSITE" id="PS51126">
    <property type="entry name" value="DILUTE"/>
    <property type="match status" value="1"/>
</dbReference>
<dbReference type="InterPro" id="IPR052072">
    <property type="entry name" value="Vascular_dev_regulator"/>
</dbReference>
<feature type="domain" description="Dilute" evidence="1">
    <location>
        <begin position="1"/>
        <end position="116"/>
    </location>
</feature>
<reference evidence="2" key="2">
    <citation type="submission" date="2022-10" db="EMBL/GenBank/DDBJ databases">
        <authorList>
            <consortium name="ENA_rothamsted_submissions"/>
            <consortium name="culmorum"/>
            <person name="King R."/>
        </authorList>
    </citation>
    <scope>NUCLEOTIDE SEQUENCE</scope>
</reference>
<gene>
    <name evidence="2" type="ORF">PHAECO_LOCUS7804</name>
</gene>
<evidence type="ECO:0000313" key="2">
    <source>
        <dbReference type="EMBL" id="CAG9820463.1"/>
    </source>
</evidence>
<sequence>YFICASSLNNLLLRKELCHWSKGCQIRHNLSHFEMWTRENNLDEESIRSTLRPIVQAAHLLQARKTDEDVESVCEMCDALTPLQICKVLNLYTPVDEFEQRVPASFIRAVQERLKGRPDAQAQQALLMDVKYKFPVRFPFNPSVICLED</sequence>